<keyword evidence="5" id="KW-0443">Lipid metabolism</keyword>
<dbReference type="EMBL" id="UOFK01000317">
    <property type="protein sequence ID" value="VAW82415.1"/>
    <property type="molecule type" value="Genomic_DNA"/>
</dbReference>
<dbReference type="InterPro" id="IPR007691">
    <property type="entry name" value="LpxD"/>
</dbReference>
<dbReference type="GO" id="GO:0009245">
    <property type="term" value="P:lipid A biosynthetic process"/>
    <property type="evidence" value="ECO:0007669"/>
    <property type="project" value="UniProtKB-KW"/>
</dbReference>
<dbReference type="InterPro" id="IPR020573">
    <property type="entry name" value="UDP_GlcNAc_AcTrfase_non-rep"/>
</dbReference>
<reference evidence="8" key="1">
    <citation type="submission" date="2018-06" db="EMBL/GenBank/DDBJ databases">
        <authorList>
            <person name="Zhirakovskaya E."/>
        </authorList>
    </citation>
    <scope>NUCLEOTIDE SEQUENCE</scope>
</reference>
<feature type="domain" description="UDP-3-O-[3-hydroxymyristoyl] glucosamine N-acyltransferase non-repeat region" evidence="7">
    <location>
        <begin position="21"/>
        <end position="88"/>
    </location>
</feature>
<gene>
    <name evidence="8" type="ORF">MNBD_GAMMA13-3</name>
</gene>
<evidence type="ECO:0000256" key="6">
    <source>
        <dbReference type="ARBA" id="ARBA00023315"/>
    </source>
</evidence>
<organism evidence="8">
    <name type="scientific">hydrothermal vent metagenome</name>
    <dbReference type="NCBI Taxonomy" id="652676"/>
    <lineage>
        <taxon>unclassified sequences</taxon>
        <taxon>metagenomes</taxon>
        <taxon>ecological metagenomes</taxon>
    </lineage>
</organism>
<evidence type="ECO:0000313" key="8">
    <source>
        <dbReference type="EMBL" id="VAW82415.1"/>
    </source>
</evidence>
<dbReference type="HAMAP" id="MF_00523">
    <property type="entry name" value="LpxD"/>
    <property type="match status" value="1"/>
</dbReference>
<dbReference type="GO" id="GO:0016020">
    <property type="term" value="C:membrane"/>
    <property type="evidence" value="ECO:0007669"/>
    <property type="project" value="GOC"/>
</dbReference>
<dbReference type="NCBIfam" id="TIGR01853">
    <property type="entry name" value="lipid_A_lpxD"/>
    <property type="match status" value="1"/>
</dbReference>
<sequence length="301" mass="31067">MTLSLAQLADHLGAKLRGEGDVLINHVATLSDAGPGAVSFLSNARYRHQLAGCKASAIILDETDATQTPMAALIIAQPYLAYAKTVKLLHPREPLREGIHPLACVDADALVDSTAWIGAHSVIEANARIGAGTQVGPACIVGAGVRIGRDCDLIARVTVLASACLDDRVMLHPGVVIGSDGFGQARTETGWEKVPQIGSVQIADDVEIGANSCIDRGALGDTVIETGVRIDNQVQVAHNVFIGAHTAIAACVGISGSAKIGRFCTLAGGVGVVGHLTIADHVDITGMSMVTRSIDRAGSYS</sequence>
<keyword evidence="3 8" id="KW-0808">Transferase</keyword>
<dbReference type="EC" id="2.3.1.191" evidence="8"/>
<evidence type="ECO:0000256" key="3">
    <source>
        <dbReference type="ARBA" id="ARBA00022679"/>
    </source>
</evidence>
<name>A0A3B0YND3_9ZZZZ</name>
<evidence type="ECO:0000256" key="5">
    <source>
        <dbReference type="ARBA" id="ARBA00023098"/>
    </source>
</evidence>
<feature type="non-terminal residue" evidence="8">
    <location>
        <position position="301"/>
    </location>
</feature>
<dbReference type="InterPro" id="IPR001451">
    <property type="entry name" value="Hexapep"/>
</dbReference>
<evidence type="ECO:0000256" key="4">
    <source>
        <dbReference type="ARBA" id="ARBA00022737"/>
    </source>
</evidence>
<keyword evidence="1" id="KW-0444">Lipid biosynthesis</keyword>
<evidence type="ECO:0000259" key="7">
    <source>
        <dbReference type="Pfam" id="PF04613"/>
    </source>
</evidence>
<dbReference type="AlphaFoldDB" id="A0A3B0YND3"/>
<protein>
    <submittedName>
        <fullName evidence="8">UDP-3-O-[3-hydroxymyristoyl] glucosamine N-acyltransferase</fullName>
        <ecNumber evidence="8">2.3.1.191</ecNumber>
    </submittedName>
</protein>
<dbReference type="PANTHER" id="PTHR43378">
    <property type="entry name" value="UDP-3-O-ACYLGLUCOSAMINE N-ACYLTRANSFERASE"/>
    <property type="match status" value="1"/>
</dbReference>
<accession>A0A3B0YND3</accession>
<keyword evidence="6 8" id="KW-0012">Acyltransferase</keyword>
<keyword evidence="2" id="KW-0441">Lipid A biosynthesis</keyword>
<dbReference type="NCBIfam" id="NF002060">
    <property type="entry name" value="PRK00892.1"/>
    <property type="match status" value="1"/>
</dbReference>
<dbReference type="Gene3D" id="3.40.1390.10">
    <property type="entry name" value="MurE/MurF, N-terminal domain"/>
    <property type="match status" value="1"/>
</dbReference>
<dbReference type="InterPro" id="IPR018357">
    <property type="entry name" value="Hexapep_transf_CS"/>
</dbReference>
<dbReference type="SUPFAM" id="SSF51161">
    <property type="entry name" value="Trimeric LpxA-like enzymes"/>
    <property type="match status" value="1"/>
</dbReference>
<dbReference type="GO" id="GO:0103118">
    <property type="term" value="F:UDP-3-O-[(3R)-3-hydroxyacyl]-glucosamine N-acyltransferase activity"/>
    <property type="evidence" value="ECO:0007669"/>
    <property type="project" value="UniProtKB-EC"/>
</dbReference>
<evidence type="ECO:0000256" key="1">
    <source>
        <dbReference type="ARBA" id="ARBA00022516"/>
    </source>
</evidence>
<dbReference type="CDD" id="cd03352">
    <property type="entry name" value="LbH_LpxD"/>
    <property type="match status" value="1"/>
</dbReference>
<dbReference type="Pfam" id="PF00132">
    <property type="entry name" value="Hexapep"/>
    <property type="match status" value="1"/>
</dbReference>
<dbReference type="InterPro" id="IPR011004">
    <property type="entry name" value="Trimer_LpxA-like_sf"/>
</dbReference>
<dbReference type="Pfam" id="PF04613">
    <property type="entry name" value="LpxD"/>
    <property type="match status" value="1"/>
</dbReference>
<dbReference type="GO" id="GO:0016410">
    <property type="term" value="F:N-acyltransferase activity"/>
    <property type="evidence" value="ECO:0007669"/>
    <property type="project" value="InterPro"/>
</dbReference>
<evidence type="ECO:0000256" key="2">
    <source>
        <dbReference type="ARBA" id="ARBA00022556"/>
    </source>
</evidence>
<proteinExistence type="inferred from homology"/>
<dbReference type="PANTHER" id="PTHR43378:SF2">
    <property type="entry name" value="UDP-3-O-ACYLGLUCOSAMINE N-ACYLTRANSFERASE 1, MITOCHONDRIAL-RELATED"/>
    <property type="match status" value="1"/>
</dbReference>
<keyword evidence="4" id="KW-0677">Repeat</keyword>
<dbReference type="PROSITE" id="PS00101">
    <property type="entry name" value="HEXAPEP_TRANSFERASES"/>
    <property type="match status" value="1"/>
</dbReference>
<dbReference type="Gene3D" id="2.160.10.10">
    <property type="entry name" value="Hexapeptide repeat proteins"/>
    <property type="match status" value="1"/>
</dbReference>